<proteinExistence type="predicted"/>
<dbReference type="InterPro" id="IPR007110">
    <property type="entry name" value="Ig-like_dom"/>
</dbReference>
<dbReference type="EMBL" id="JAIPUX010000521">
    <property type="protein sequence ID" value="KAH0626472.1"/>
    <property type="molecule type" value="Genomic_DNA"/>
</dbReference>
<dbReference type="Pfam" id="PF13895">
    <property type="entry name" value="Ig_2"/>
    <property type="match status" value="1"/>
</dbReference>
<keyword evidence="1" id="KW-1015">Disulfide bond</keyword>
<dbReference type="PANTHER" id="PTHR11738">
    <property type="entry name" value="MHC CLASS I NK CELL RECEPTOR"/>
    <property type="match status" value="1"/>
</dbReference>
<comment type="caution">
    <text evidence="3">The sequence shown here is derived from an EMBL/GenBank/DDBJ whole genome shotgun (WGS) entry which is preliminary data.</text>
</comment>
<accession>A0ABQ7T9R4</accession>
<organism evidence="3 4">
    <name type="scientific">Phrynosoma platyrhinos</name>
    <name type="common">Desert horned lizard</name>
    <dbReference type="NCBI Taxonomy" id="52577"/>
    <lineage>
        <taxon>Eukaryota</taxon>
        <taxon>Metazoa</taxon>
        <taxon>Chordata</taxon>
        <taxon>Craniata</taxon>
        <taxon>Vertebrata</taxon>
        <taxon>Euteleostomi</taxon>
        <taxon>Lepidosauria</taxon>
        <taxon>Squamata</taxon>
        <taxon>Bifurcata</taxon>
        <taxon>Unidentata</taxon>
        <taxon>Episquamata</taxon>
        <taxon>Toxicofera</taxon>
        <taxon>Iguania</taxon>
        <taxon>Phrynosomatidae</taxon>
        <taxon>Phrynosomatinae</taxon>
        <taxon>Phrynosoma</taxon>
    </lineage>
</organism>
<dbReference type="Proteomes" id="UP000826234">
    <property type="component" value="Unassembled WGS sequence"/>
</dbReference>
<dbReference type="PANTHER" id="PTHR11738:SF186">
    <property type="entry name" value="OSTEOCLAST-ASSOCIATED IMMUNOGLOBULIN-LIKE RECEPTOR"/>
    <property type="match status" value="1"/>
</dbReference>
<evidence type="ECO:0000313" key="4">
    <source>
        <dbReference type="Proteomes" id="UP000826234"/>
    </source>
</evidence>
<gene>
    <name evidence="3" type="ORF">JD844_001463</name>
</gene>
<dbReference type="InterPro" id="IPR003599">
    <property type="entry name" value="Ig_sub"/>
</dbReference>
<sequence length="244" mass="27172">MAEKKALSTQSKVTFAVQAFGPGEQFRCSFEIWEAGKAIRSPLSSAANITEDHYPKPSIAVSPGTEVFAGQDWIIRCWAPSPGVSFVLYQAREFRIEVTPRGDSNVAEFSLKNVTTADAGRYTCYYHSITEPVIWSNAILFLALFPDAAEVSSYQEVLVDSSGRYRVNCSVPSSPGGWFYLYQGGQLIAETRVRQDGTTTSFNLTEEAFNITKGELTCQYEQYPLDHTEVWTQGEPKENERSGE</sequence>
<evidence type="ECO:0000313" key="3">
    <source>
        <dbReference type="EMBL" id="KAH0626472.1"/>
    </source>
</evidence>
<dbReference type="InterPro" id="IPR050412">
    <property type="entry name" value="Ig-like_Receptors_ImmuneReg"/>
</dbReference>
<dbReference type="SMART" id="SM00409">
    <property type="entry name" value="IG"/>
    <property type="match status" value="1"/>
</dbReference>
<dbReference type="InterPro" id="IPR036179">
    <property type="entry name" value="Ig-like_dom_sf"/>
</dbReference>
<reference evidence="3 4" key="1">
    <citation type="journal article" date="2022" name="Gigascience">
        <title>A chromosome-level genome assembly and annotation of the desert horned lizard, Phrynosoma platyrhinos, provides insight into chromosomal rearrangements among reptiles.</title>
        <authorList>
            <person name="Koochekian N."/>
            <person name="Ascanio A."/>
            <person name="Farleigh K."/>
            <person name="Card D.C."/>
            <person name="Schield D.R."/>
            <person name="Castoe T.A."/>
            <person name="Jezkova T."/>
        </authorList>
    </citation>
    <scope>NUCLEOTIDE SEQUENCE [LARGE SCALE GENOMIC DNA]</scope>
    <source>
        <strain evidence="3">NK-2021</strain>
    </source>
</reference>
<name>A0ABQ7T9R4_PHRPL</name>
<evidence type="ECO:0000259" key="2">
    <source>
        <dbReference type="PROSITE" id="PS50835"/>
    </source>
</evidence>
<dbReference type="SUPFAM" id="SSF48726">
    <property type="entry name" value="Immunoglobulin"/>
    <property type="match status" value="1"/>
</dbReference>
<dbReference type="InterPro" id="IPR013783">
    <property type="entry name" value="Ig-like_fold"/>
</dbReference>
<evidence type="ECO:0000256" key="1">
    <source>
        <dbReference type="ARBA" id="ARBA00023157"/>
    </source>
</evidence>
<keyword evidence="4" id="KW-1185">Reference proteome</keyword>
<dbReference type="PROSITE" id="PS50835">
    <property type="entry name" value="IG_LIKE"/>
    <property type="match status" value="1"/>
</dbReference>
<feature type="domain" description="Ig-like" evidence="2">
    <location>
        <begin position="57"/>
        <end position="124"/>
    </location>
</feature>
<protein>
    <recommendedName>
        <fullName evidence="2">Ig-like domain-containing protein</fullName>
    </recommendedName>
</protein>
<dbReference type="Gene3D" id="2.60.40.10">
    <property type="entry name" value="Immunoglobulins"/>
    <property type="match status" value="1"/>
</dbReference>